<dbReference type="EMBL" id="JABWDY010035897">
    <property type="protein sequence ID" value="KAF5181668.1"/>
    <property type="molecule type" value="Genomic_DNA"/>
</dbReference>
<feature type="compositionally biased region" description="Polar residues" evidence="1">
    <location>
        <begin position="1"/>
        <end position="13"/>
    </location>
</feature>
<evidence type="ECO:0000313" key="2">
    <source>
        <dbReference type="EMBL" id="KAF5181668.1"/>
    </source>
</evidence>
<accession>A0A7J6VAG9</accession>
<organism evidence="2 3">
    <name type="scientific">Thalictrum thalictroides</name>
    <name type="common">Rue-anemone</name>
    <name type="synonym">Anemone thalictroides</name>
    <dbReference type="NCBI Taxonomy" id="46969"/>
    <lineage>
        <taxon>Eukaryota</taxon>
        <taxon>Viridiplantae</taxon>
        <taxon>Streptophyta</taxon>
        <taxon>Embryophyta</taxon>
        <taxon>Tracheophyta</taxon>
        <taxon>Spermatophyta</taxon>
        <taxon>Magnoliopsida</taxon>
        <taxon>Ranunculales</taxon>
        <taxon>Ranunculaceae</taxon>
        <taxon>Thalictroideae</taxon>
        <taxon>Thalictrum</taxon>
    </lineage>
</organism>
<name>A0A7J6VAG9_THATH</name>
<proteinExistence type="predicted"/>
<evidence type="ECO:0000256" key="1">
    <source>
        <dbReference type="SAM" id="MobiDB-lite"/>
    </source>
</evidence>
<gene>
    <name evidence="2" type="ORF">FRX31_028744</name>
</gene>
<dbReference type="Proteomes" id="UP000554482">
    <property type="component" value="Unassembled WGS sequence"/>
</dbReference>
<protein>
    <submittedName>
        <fullName evidence="2">Uncharacterized protein</fullName>
    </submittedName>
</protein>
<reference evidence="2 3" key="1">
    <citation type="submission" date="2020-06" db="EMBL/GenBank/DDBJ databases">
        <title>Transcriptomic and genomic resources for Thalictrum thalictroides and T. hernandezii: Facilitating candidate gene discovery in an emerging model plant lineage.</title>
        <authorList>
            <person name="Arias T."/>
            <person name="Riano-Pachon D.M."/>
            <person name="Di Stilio V.S."/>
        </authorList>
    </citation>
    <scope>NUCLEOTIDE SEQUENCE [LARGE SCALE GENOMIC DNA]</scope>
    <source>
        <strain evidence="3">cv. WT478/WT964</strain>
        <tissue evidence="2">Leaves</tissue>
    </source>
</reference>
<feature type="region of interest" description="Disordered" evidence="1">
    <location>
        <begin position="1"/>
        <end position="33"/>
    </location>
</feature>
<comment type="caution">
    <text evidence="2">The sequence shown here is derived from an EMBL/GenBank/DDBJ whole genome shotgun (WGS) entry which is preliminary data.</text>
</comment>
<keyword evidence="3" id="KW-1185">Reference proteome</keyword>
<sequence length="86" mass="9311">MSSQCDKSGSNKLKWTHCSPENRRPAACPSSVRTPLSVPYCKVTAANLYTTLSWYCTTAGMADAILVIHKIHTSALATLFATSAYL</sequence>
<dbReference type="AlphaFoldDB" id="A0A7J6VAG9"/>
<evidence type="ECO:0000313" key="3">
    <source>
        <dbReference type="Proteomes" id="UP000554482"/>
    </source>
</evidence>